<dbReference type="Pfam" id="PF07859">
    <property type="entry name" value="Abhydrolase_3"/>
    <property type="match status" value="1"/>
</dbReference>
<dbReference type="GO" id="GO:0004771">
    <property type="term" value="F:sterol ester esterase activity"/>
    <property type="evidence" value="ECO:0007669"/>
    <property type="project" value="TreeGrafter"/>
</dbReference>
<accession>A0AAV9IDP8</accession>
<dbReference type="GO" id="GO:0005829">
    <property type="term" value="C:cytosol"/>
    <property type="evidence" value="ECO:0007669"/>
    <property type="project" value="TreeGrafter"/>
</dbReference>
<dbReference type="InterPro" id="IPR013094">
    <property type="entry name" value="AB_hydrolase_3"/>
</dbReference>
<feature type="domain" description="Alpha/beta hydrolase fold-3" evidence="2">
    <location>
        <begin position="400"/>
        <end position="614"/>
    </location>
</feature>
<evidence type="ECO:0000313" key="3">
    <source>
        <dbReference type="EMBL" id="KAK4525391.1"/>
    </source>
</evidence>
<dbReference type="GO" id="GO:0004806">
    <property type="term" value="F:triacylglycerol lipase activity"/>
    <property type="evidence" value="ECO:0007669"/>
    <property type="project" value="TreeGrafter"/>
</dbReference>
<evidence type="ECO:0000259" key="2">
    <source>
        <dbReference type="Pfam" id="PF07859"/>
    </source>
</evidence>
<evidence type="ECO:0000259" key="1">
    <source>
        <dbReference type="Pfam" id="PF06350"/>
    </source>
</evidence>
<sequence length="647" mass="74012">MARLRSSSVTWEAFETCTKLVNKLIEFEKDTERKSTSSSVTEQLGEKLRDYESLLSTLEVTRELVKPLIYCELEMVGVNFVQPKDAPANGFDSILHILHLLLCKISNNCQQLLDSLQSWKGFFQEKNIFEKLLARHEQMRSFYAIVYLAIKMQEAVDVTQTLLVSEVLRPDFTLSRWKQAIKTDAFFGRYFGFHYQSDIRHLLRMTLVAKETVHKTYEGCQKEPKLKTISLLGWGWFYSHLQMLEYLGLDVKHAKQLGIELTSPPTIEQIRAFWNLIEEPFLAGLTQLASADVALDKTLSIPPPCLHSSSRFEESDISSYFLRLPSMEVREPVNIRYISYHWRHISEDAILQSDDIHNMDHDDNRFSTWTDKLSQQVKNIHVSWDGWLRNKANEPAKALLVHIHGGGFIAQGSSSHAIYLKEWAVDLPDSCIVSIDYKLAPEYKYPVALEECTFVYTWLLKHHDLLGTRAERIVVVGDSAGGNLALAMVFKLLIRGLRLPDGIVLAYPALYLFPAWSPSRLLSLFDPLLPASVLETCMKAYLPSENVNAHEDIFISPGMAGETFLKQLPSLLVVAGSLDPLFDDSVVFVHRVRQWKEENDVEIRIFPNLPHGFLNMGLVVHEALEAIRHISKWIAKHSRVKWCGNVK</sequence>
<dbReference type="EMBL" id="JANCYU010000030">
    <property type="protein sequence ID" value="KAK4525391.1"/>
    <property type="molecule type" value="Genomic_DNA"/>
</dbReference>
<dbReference type="InterPro" id="IPR010468">
    <property type="entry name" value="HSL_N"/>
</dbReference>
<comment type="caution">
    <text evidence="3">The sequence shown here is derived from an EMBL/GenBank/DDBJ whole genome shotgun (WGS) entry which is preliminary data.</text>
</comment>
<evidence type="ECO:0008006" key="5">
    <source>
        <dbReference type="Google" id="ProtNLM"/>
    </source>
</evidence>
<organism evidence="3 4">
    <name type="scientific">Galdieria yellowstonensis</name>
    <dbReference type="NCBI Taxonomy" id="3028027"/>
    <lineage>
        <taxon>Eukaryota</taxon>
        <taxon>Rhodophyta</taxon>
        <taxon>Bangiophyceae</taxon>
        <taxon>Galdieriales</taxon>
        <taxon>Galdieriaceae</taxon>
        <taxon>Galdieria</taxon>
    </lineage>
</organism>
<dbReference type="SUPFAM" id="SSF53474">
    <property type="entry name" value="alpha/beta-Hydrolases"/>
    <property type="match status" value="1"/>
</dbReference>
<dbReference type="AlphaFoldDB" id="A0AAV9IDP8"/>
<dbReference type="PANTHER" id="PTHR23025:SF3">
    <property type="entry name" value="HORMONE-SENSITIVE LIPASE"/>
    <property type="match status" value="1"/>
</dbReference>
<dbReference type="GO" id="GO:0019433">
    <property type="term" value="P:triglyceride catabolic process"/>
    <property type="evidence" value="ECO:0007669"/>
    <property type="project" value="TreeGrafter"/>
</dbReference>
<dbReference type="Gene3D" id="3.40.50.1820">
    <property type="entry name" value="alpha/beta hydrolase"/>
    <property type="match status" value="1"/>
</dbReference>
<name>A0AAV9IDP8_9RHOD</name>
<dbReference type="InterPro" id="IPR029058">
    <property type="entry name" value="AB_hydrolase_fold"/>
</dbReference>
<evidence type="ECO:0000313" key="4">
    <source>
        <dbReference type="Proteomes" id="UP001300502"/>
    </source>
</evidence>
<feature type="domain" description="Hormone-sensitive lipase N-terminal" evidence="1">
    <location>
        <begin position="55"/>
        <end position="344"/>
    </location>
</feature>
<reference evidence="3 4" key="1">
    <citation type="submission" date="2022-07" db="EMBL/GenBank/DDBJ databases">
        <title>Genome-wide signatures of adaptation to extreme environments.</title>
        <authorList>
            <person name="Cho C.H."/>
            <person name="Yoon H.S."/>
        </authorList>
    </citation>
    <scope>NUCLEOTIDE SEQUENCE [LARGE SCALE GENOMIC DNA]</scope>
    <source>
        <strain evidence="3 4">108.79 E11</strain>
    </source>
</reference>
<dbReference type="Proteomes" id="UP001300502">
    <property type="component" value="Unassembled WGS sequence"/>
</dbReference>
<keyword evidence="4" id="KW-1185">Reference proteome</keyword>
<dbReference type="Pfam" id="PF06350">
    <property type="entry name" value="HSL_N"/>
    <property type="match status" value="1"/>
</dbReference>
<dbReference type="GO" id="GO:0008203">
    <property type="term" value="P:cholesterol metabolic process"/>
    <property type="evidence" value="ECO:0007669"/>
    <property type="project" value="InterPro"/>
</dbReference>
<dbReference type="PANTHER" id="PTHR23025">
    <property type="entry name" value="TRIACYLGLYCEROL LIPASE"/>
    <property type="match status" value="1"/>
</dbReference>
<gene>
    <name evidence="3" type="ORF">GAYE_SCF12G3299</name>
</gene>
<proteinExistence type="predicted"/>
<protein>
    <recommendedName>
        <fullName evidence="5">Hormone-sensitive lipase</fullName>
    </recommendedName>
</protein>